<dbReference type="InterPro" id="IPR003779">
    <property type="entry name" value="CMD-like"/>
</dbReference>
<organism evidence="2 3">
    <name type="scientific">Lysobacter yangpyeongensis</name>
    <dbReference type="NCBI Taxonomy" id="346182"/>
    <lineage>
        <taxon>Bacteria</taxon>
        <taxon>Pseudomonadati</taxon>
        <taxon>Pseudomonadota</taxon>
        <taxon>Gammaproteobacteria</taxon>
        <taxon>Lysobacterales</taxon>
        <taxon>Lysobacteraceae</taxon>
        <taxon>Lysobacter</taxon>
    </lineage>
</organism>
<dbReference type="PANTHER" id="PTHR34846">
    <property type="entry name" value="4-CARBOXYMUCONOLACTONE DECARBOXYLASE FAMILY PROTEIN (AFU_ORTHOLOGUE AFUA_6G11590)"/>
    <property type="match status" value="1"/>
</dbReference>
<feature type="domain" description="Carboxymuconolactone decarboxylase-like" evidence="1">
    <location>
        <begin position="37"/>
        <end position="119"/>
    </location>
</feature>
<reference evidence="3" key="1">
    <citation type="journal article" date="2019" name="Int. J. Syst. Evol. Microbiol.">
        <title>The Global Catalogue of Microorganisms (GCM) 10K type strain sequencing project: providing services to taxonomists for standard genome sequencing and annotation.</title>
        <authorList>
            <consortium name="The Broad Institute Genomics Platform"/>
            <consortium name="The Broad Institute Genome Sequencing Center for Infectious Disease"/>
            <person name="Wu L."/>
            <person name="Ma J."/>
        </authorList>
    </citation>
    <scope>NUCLEOTIDE SEQUENCE [LARGE SCALE GENOMIC DNA]</scope>
    <source>
        <strain evidence="3">KACC 11407</strain>
    </source>
</reference>
<dbReference type="RefSeq" id="WP_386752384.1">
    <property type="nucleotide sequence ID" value="NZ_JBHSNM010000001.1"/>
</dbReference>
<dbReference type="NCBIfam" id="TIGR00778">
    <property type="entry name" value="ahpD_dom"/>
    <property type="match status" value="1"/>
</dbReference>
<sequence length="170" mass="18964">MNDASIHAASDTTHNALPLATASRHFEARLDFFAFGPDAMQAMGAPEQRIARSGLAKSLIELIRLRVSQINGCAYCIDKHASAARSLGIDERRLMLLPVWCDTLLFTDSERAALAWAEALTRVADSQVPDETWEHAKRWFLPSQLVDLTLVVTTTNAWNRFAVGFRKRPL</sequence>
<gene>
    <name evidence="2" type="ORF">ACFPN1_01500</name>
</gene>
<accession>A0ABW0SI71</accession>
<evidence type="ECO:0000313" key="2">
    <source>
        <dbReference type="EMBL" id="MFC5568738.1"/>
    </source>
</evidence>
<dbReference type="Pfam" id="PF02627">
    <property type="entry name" value="CMD"/>
    <property type="match status" value="1"/>
</dbReference>
<dbReference type="Gene3D" id="1.20.1290.10">
    <property type="entry name" value="AhpD-like"/>
    <property type="match status" value="1"/>
</dbReference>
<proteinExistence type="predicted"/>
<name>A0ABW0SI71_9GAMM</name>
<evidence type="ECO:0000313" key="3">
    <source>
        <dbReference type="Proteomes" id="UP001596036"/>
    </source>
</evidence>
<dbReference type="Proteomes" id="UP001596036">
    <property type="component" value="Unassembled WGS sequence"/>
</dbReference>
<keyword evidence="3" id="KW-1185">Reference proteome</keyword>
<dbReference type="InterPro" id="IPR029032">
    <property type="entry name" value="AhpD-like"/>
</dbReference>
<dbReference type="PANTHER" id="PTHR34846:SF10">
    <property type="entry name" value="CYTOPLASMIC PROTEIN"/>
    <property type="match status" value="1"/>
</dbReference>
<protein>
    <submittedName>
        <fullName evidence="2">Carboxymuconolactone decarboxylase family protein</fullName>
    </submittedName>
</protein>
<evidence type="ECO:0000259" key="1">
    <source>
        <dbReference type="Pfam" id="PF02627"/>
    </source>
</evidence>
<dbReference type="InterPro" id="IPR004675">
    <property type="entry name" value="AhpD_core"/>
</dbReference>
<dbReference type="EMBL" id="JBHSNM010000001">
    <property type="protein sequence ID" value="MFC5568738.1"/>
    <property type="molecule type" value="Genomic_DNA"/>
</dbReference>
<dbReference type="SUPFAM" id="SSF69118">
    <property type="entry name" value="AhpD-like"/>
    <property type="match status" value="1"/>
</dbReference>
<comment type="caution">
    <text evidence="2">The sequence shown here is derived from an EMBL/GenBank/DDBJ whole genome shotgun (WGS) entry which is preliminary data.</text>
</comment>